<evidence type="ECO:0000313" key="1">
    <source>
        <dbReference type="EMBL" id="APG08116.1"/>
    </source>
</evidence>
<dbReference type="SUPFAM" id="SSF101898">
    <property type="entry name" value="NHL repeat"/>
    <property type="match status" value="1"/>
</dbReference>
<sequence>MPKRHQGIARGSDGRLIVAEVGARRLIEIAPDSGKVTEIAANLPIGLMGAPGDLPSNIPTGVAIGASGVIYFSSDIENAIYKVTRK</sequence>
<dbReference type="InterPro" id="IPR011042">
    <property type="entry name" value="6-blade_b-propeller_TolB-like"/>
</dbReference>
<dbReference type="PANTHER" id="PTHR40274">
    <property type="entry name" value="VIRGINIAMYCIN B LYASE"/>
    <property type="match status" value="1"/>
</dbReference>
<dbReference type="InterPro" id="IPR051344">
    <property type="entry name" value="Vgb"/>
</dbReference>
<accession>A0A1L3F483</accession>
<name>A0A1L3F483_BRAJP</name>
<dbReference type="AlphaFoldDB" id="A0A1L3F483"/>
<dbReference type="Gene3D" id="2.120.10.30">
    <property type="entry name" value="TolB, C-terminal domain"/>
    <property type="match status" value="1"/>
</dbReference>
<dbReference type="EMBL" id="CP017637">
    <property type="protein sequence ID" value="APG08116.1"/>
    <property type="molecule type" value="Genomic_DNA"/>
</dbReference>
<organism evidence="1 2">
    <name type="scientific">Bradyrhizobium japonicum</name>
    <dbReference type="NCBI Taxonomy" id="375"/>
    <lineage>
        <taxon>Bacteria</taxon>
        <taxon>Pseudomonadati</taxon>
        <taxon>Pseudomonadota</taxon>
        <taxon>Alphaproteobacteria</taxon>
        <taxon>Hyphomicrobiales</taxon>
        <taxon>Nitrobacteraceae</taxon>
        <taxon>Bradyrhizobium</taxon>
    </lineage>
</organism>
<protein>
    <recommendedName>
        <fullName evidence="3">Glucose/Sorbosone dehydrogenase domain-containing protein</fullName>
    </recommendedName>
</protein>
<reference evidence="1 2" key="1">
    <citation type="submission" date="2016-11" db="EMBL/GenBank/DDBJ databases">
        <title>Complete Genome Sequence of Bradyrhizobium sp. strain J5, an isolated from soybean nodule in Hokkaido.</title>
        <authorList>
            <person name="Kanehara K."/>
        </authorList>
    </citation>
    <scope>NUCLEOTIDE SEQUENCE [LARGE SCALE GENOMIC DNA]</scope>
    <source>
        <strain evidence="1 2">J5</strain>
    </source>
</reference>
<evidence type="ECO:0008006" key="3">
    <source>
        <dbReference type="Google" id="ProtNLM"/>
    </source>
</evidence>
<gene>
    <name evidence="1" type="ORF">BKD09_07195</name>
</gene>
<proteinExistence type="predicted"/>
<dbReference type="PANTHER" id="PTHR40274:SF4">
    <property type="entry name" value="BLL1406 PROTEIN"/>
    <property type="match status" value="1"/>
</dbReference>
<dbReference type="Proteomes" id="UP000181962">
    <property type="component" value="Chromosome"/>
</dbReference>
<evidence type="ECO:0000313" key="2">
    <source>
        <dbReference type="Proteomes" id="UP000181962"/>
    </source>
</evidence>